<dbReference type="Pfam" id="PF00005">
    <property type="entry name" value="ABC_tran"/>
    <property type="match status" value="1"/>
</dbReference>
<dbReference type="PROSITE" id="PS50893">
    <property type="entry name" value="ABC_TRANSPORTER_2"/>
    <property type="match status" value="1"/>
</dbReference>
<keyword evidence="2" id="KW-0813">Transport</keyword>
<evidence type="ECO:0000256" key="4">
    <source>
        <dbReference type="ARBA" id="ARBA00022741"/>
    </source>
</evidence>
<evidence type="ECO:0000256" key="6">
    <source>
        <dbReference type="ARBA" id="ARBA00022967"/>
    </source>
</evidence>
<dbReference type="InterPro" id="IPR003593">
    <property type="entry name" value="AAA+_ATPase"/>
</dbReference>
<dbReference type="GO" id="GO:0005886">
    <property type="term" value="C:plasma membrane"/>
    <property type="evidence" value="ECO:0007669"/>
    <property type="project" value="UniProtKB-SubCell"/>
</dbReference>
<evidence type="ECO:0000313" key="10">
    <source>
        <dbReference type="EMBL" id="GIJ06747.1"/>
    </source>
</evidence>
<dbReference type="InterPro" id="IPR050763">
    <property type="entry name" value="ABC_transporter_ATP-binding"/>
</dbReference>
<keyword evidence="5" id="KW-0067">ATP-binding</keyword>
<dbReference type="AlphaFoldDB" id="A0A8J4DLT9"/>
<dbReference type="PANTHER" id="PTHR42711">
    <property type="entry name" value="ABC TRANSPORTER ATP-BINDING PROTEIN"/>
    <property type="match status" value="1"/>
</dbReference>
<proteinExistence type="predicted"/>
<dbReference type="SMART" id="SM00382">
    <property type="entry name" value="AAA"/>
    <property type="match status" value="1"/>
</dbReference>
<keyword evidence="6" id="KW-1278">Translocase</keyword>
<feature type="domain" description="ABC transporter" evidence="9">
    <location>
        <begin position="26"/>
        <end position="251"/>
    </location>
</feature>
<evidence type="ECO:0000256" key="3">
    <source>
        <dbReference type="ARBA" id="ARBA00022475"/>
    </source>
</evidence>
<evidence type="ECO:0000313" key="11">
    <source>
        <dbReference type="Proteomes" id="UP000652013"/>
    </source>
</evidence>
<accession>A0A8J4DLT9</accession>
<dbReference type="PROSITE" id="PS00211">
    <property type="entry name" value="ABC_TRANSPORTER_1"/>
    <property type="match status" value="1"/>
</dbReference>
<dbReference type="SUPFAM" id="SSF52540">
    <property type="entry name" value="P-loop containing nucleoside triphosphate hydrolases"/>
    <property type="match status" value="1"/>
</dbReference>
<evidence type="ECO:0000256" key="5">
    <source>
        <dbReference type="ARBA" id="ARBA00022840"/>
    </source>
</evidence>
<dbReference type="InterPro" id="IPR017871">
    <property type="entry name" value="ABC_transporter-like_CS"/>
</dbReference>
<keyword evidence="3" id="KW-1003">Cell membrane</keyword>
<dbReference type="Gene3D" id="3.40.50.300">
    <property type="entry name" value="P-loop containing nucleotide triphosphate hydrolases"/>
    <property type="match status" value="1"/>
</dbReference>
<comment type="caution">
    <text evidence="10">The sequence shown here is derived from an EMBL/GenBank/DDBJ whole genome shotgun (WGS) entry which is preliminary data.</text>
</comment>
<protein>
    <submittedName>
        <fullName evidence="10">ABC transporter</fullName>
    </submittedName>
</protein>
<dbReference type="GO" id="GO:0005524">
    <property type="term" value="F:ATP binding"/>
    <property type="evidence" value="ECO:0007669"/>
    <property type="project" value="UniProtKB-KW"/>
</dbReference>
<evidence type="ECO:0000256" key="8">
    <source>
        <dbReference type="ARBA" id="ARBA00023251"/>
    </source>
</evidence>
<evidence type="ECO:0000256" key="1">
    <source>
        <dbReference type="ARBA" id="ARBA00004202"/>
    </source>
</evidence>
<evidence type="ECO:0000256" key="2">
    <source>
        <dbReference type="ARBA" id="ARBA00022448"/>
    </source>
</evidence>
<dbReference type="InterPro" id="IPR027417">
    <property type="entry name" value="P-loop_NTPase"/>
</dbReference>
<dbReference type="InterPro" id="IPR003439">
    <property type="entry name" value="ABC_transporter-like_ATP-bd"/>
</dbReference>
<keyword evidence="8" id="KW-0046">Antibiotic resistance</keyword>
<reference evidence="10" key="1">
    <citation type="submission" date="2021-01" db="EMBL/GenBank/DDBJ databases">
        <title>Whole genome shotgun sequence of Spirilliplanes yamanashiensis NBRC 15828.</title>
        <authorList>
            <person name="Komaki H."/>
            <person name="Tamura T."/>
        </authorList>
    </citation>
    <scope>NUCLEOTIDE SEQUENCE</scope>
    <source>
        <strain evidence="10">NBRC 15828</strain>
    </source>
</reference>
<gene>
    <name evidence="10" type="ORF">Sya03_60990</name>
</gene>
<keyword evidence="11" id="KW-1185">Reference proteome</keyword>
<keyword evidence="4" id="KW-0547">Nucleotide-binding</keyword>
<keyword evidence="7" id="KW-0472">Membrane</keyword>
<evidence type="ECO:0000256" key="7">
    <source>
        <dbReference type="ARBA" id="ARBA00023136"/>
    </source>
</evidence>
<comment type="subcellular location">
    <subcellularLocation>
        <location evidence="1">Cell membrane</location>
        <topology evidence="1">Peripheral membrane protein</topology>
    </subcellularLocation>
</comment>
<dbReference type="CDD" id="cd03263">
    <property type="entry name" value="ABC_subfamily_A"/>
    <property type="match status" value="1"/>
</dbReference>
<dbReference type="GO" id="GO:0016887">
    <property type="term" value="F:ATP hydrolysis activity"/>
    <property type="evidence" value="ECO:0007669"/>
    <property type="project" value="InterPro"/>
</dbReference>
<dbReference type="PANTHER" id="PTHR42711:SF17">
    <property type="entry name" value="ABC TRANSPORTER ATP-BINDING PROTEIN"/>
    <property type="match status" value="1"/>
</dbReference>
<name>A0A8J4DLT9_9ACTN</name>
<evidence type="ECO:0000259" key="9">
    <source>
        <dbReference type="PROSITE" id="PS50893"/>
    </source>
</evidence>
<dbReference type="FunFam" id="3.40.50.300:FF:000589">
    <property type="entry name" value="ABC transporter, ATP-binding subunit"/>
    <property type="match status" value="1"/>
</dbReference>
<dbReference type="Proteomes" id="UP000652013">
    <property type="component" value="Unassembled WGS sequence"/>
</dbReference>
<organism evidence="10 11">
    <name type="scientific">Spirilliplanes yamanashiensis</name>
    <dbReference type="NCBI Taxonomy" id="42233"/>
    <lineage>
        <taxon>Bacteria</taxon>
        <taxon>Bacillati</taxon>
        <taxon>Actinomycetota</taxon>
        <taxon>Actinomycetes</taxon>
        <taxon>Micromonosporales</taxon>
        <taxon>Micromonosporaceae</taxon>
        <taxon>Spirilliplanes</taxon>
    </lineage>
</organism>
<sequence>MPFGPVGGRAPGRSVGGPEVIDVVAIAVEELRKHYGPVRALDGLSFSVAAGEVFALLGPNGAGKTTAVEILEGHRRRTSGHVRVLGYDPATGGREYRERIGIVLQEAGFDEAFTVRELVRFYRGGYPRRLVVDDVIDLVGLGGKRDARVQTLSGGQRRRLDLALGLVGDPELLFLDEPTTGFDPSARRRAWDLVETLRDLGKTVLLTTHYMDEAEHLADRVGVVVAGRLIACGAPDGIGGQARASSEVAFRLPDGVAVAGLPDLGGPLVAQGAGWQVRTREPTAALHRLTGWALERRIVLADLRVTRPSLEDVYLELIGAEGTPDEAPVVGTGVS</sequence>
<dbReference type="GO" id="GO:0046677">
    <property type="term" value="P:response to antibiotic"/>
    <property type="evidence" value="ECO:0007669"/>
    <property type="project" value="UniProtKB-KW"/>
</dbReference>
<dbReference type="EMBL" id="BOOY01000046">
    <property type="protein sequence ID" value="GIJ06747.1"/>
    <property type="molecule type" value="Genomic_DNA"/>
</dbReference>